<comment type="caution">
    <text evidence="1">The sequence shown here is derived from an EMBL/GenBank/DDBJ whole genome shotgun (WGS) entry which is preliminary data.</text>
</comment>
<dbReference type="EMBL" id="CAJJDN010000018">
    <property type="protein sequence ID" value="CAD8064184.1"/>
    <property type="molecule type" value="Genomic_DNA"/>
</dbReference>
<sequence>MSNLQNESLLISSLQNNESQEQNLFISQVFKMQKLEKIDQKLENDNFNQDEIDPRIKSIFLNLRNKIHFKNKEDELEFLDIIIYWNQCLQYNMKLNQLIMEYENQLIQNQQQIEFPVSKIHMIEYEESQQISLLISQNQKIDNQILKGIKIEKFTQTEYPQNKNEKGQQTDLEEEIDQDDNQNMIEFFSSSFYQDLKNKQFLIDAQLISLIQTMFLMHNVRKIKINQLIQQQIDNLMKRIKMRDQISYNTIIIMKESVKL</sequence>
<organism evidence="1 2">
    <name type="scientific">Paramecium sonneborni</name>
    <dbReference type="NCBI Taxonomy" id="65129"/>
    <lineage>
        <taxon>Eukaryota</taxon>
        <taxon>Sar</taxon>
        <taxon>Alveolata</taxon>
        <taxon>Ciliophora</taxon>
        <taxon>Intramacronucleata</taxon>
        <taxon>Oligohymenophorea</taxon>
        <taxon>Peniculida</taxon>
        <taxon>Parameciidae</taxon>
        <taxon>Paramecium</taxon>
    </lineage>
</organism>
<reference evidence="1" key="1">
    <citation type="submission" date="2021-01" db="EMBL/GenBank/DDBJ databases">
        <authorList>
            <consortium name="Genoscope - CEA"/>
            <person name="William W."/>
        </authorList>
    </citation>
    <scope>NUCLEOTIDE SEQUENCE</scope>
</reference>
<name>A0A8S1LN43_9CILI</name>
<dbReference type="Proteomes" id="UP000692954">
    <property type="component" value="Unassembled WGS sequence"/>
</dbReference>
<dbReference type="AlphaFoldDB" id="A0A8S1LN43"/>
<protein>
    <submittedName>
        <fullName evidence="1">Uncharacterized protein</fullName>
    </submittedName>
</protein>
<dbReference type="OrthoDB" id="309893at2759"/>
<keyword evidence="2" id="KW-1185">Reference proteome</keyword>
<accession>A0A8S1LN43</accession>
<evidence type="ECO:0000313" key="2">
    <source>
        <dbReference type="Proteomes" id="UP000692954"/>
    </source>
</evidence>
<evidence type="ECO:0000313" key="1">
    <source>
        <dbReference type="EMBL" id="CAD8064184.1"/>
    </source>
</evidence>
<gene>
    <name evidence="1" type="ORF">PSON_ATCC_30995.1.T0180369</name>
</gene>
<proteinExistence type="predicted"/>